<dbReference type="InterPro" id="IPR036352">
    <property type="entry name" value="Semap_dom_sf"/>
</dbReference>
<keyword evidence="2 12" id="KW-0812">Transmembrane</keyword>
<evidence type="ECO:0000259" key="13">
    <source>
        <dbReference type="PROSITE" id="PS50011"/>
    </source>
</evidence>
<feature type="compositionally biased region" description="Polar residues" evidence="11">
    <location>
        <begin position="1678"/>
        <end position="1698"/>
    </location>
</feature>
<keyword evidence="6 12" id="KW-1133">Transmembrane helix</keyword>
<keyword evidence="15" id="KW-0808">Transferase</keyword>
<dbReference type="SMART" id="SM00220">
    <property type="entry name" value="S_TKc"/>
    <property type="match status" value="1"/>
</dbReference>
<dbReference type="Gene3D" id="1.10.510.10">
    <property type="entry name" value="Transferase(Phosphotransferase) domain 1"/>
    <property type="match status" value="1"/>
</dbReference>
<gene>
    <name evidence="15" type="primary">MST1R_1</name>
    <name evidence="15" type="ORF">DERP_012138</name>
</gene>
<feature type="domain" description="Sema" evidence="14">
    <location>
        <begin position="45"/>
        <end position="543"/>
    </location>
</feature>
<dbReference type="InterPro" id="IPR001627">
    <property type="entry name" value="Semap_dom"/>
</dbReference>
<dbReference type="SUPFAM" id="SSF56112">
    <property type="entry name" value="Protein kinase-like (PK-like)"/>
    <property type="match status" value="1"/>
</dbReference>
<evidence type="ECO:0000256" key="10">
    <source>
        <dbReference type="PROSITE-ProRule" id="PRU00352"/>
    </source>
</evidence>
<dbReference type="SUPFAM" id="SSF101912">
    <property type="entry name" value="Sema domain"/>
    <property type="match status" value="1"/>
</dbReference>
<organism evidence="15 16">
    <name type="scientific">Dermatophagoides pteronyssinus</name>
    <name type="common">European house dust mite</name>
    <dbReference type="NCBI Taxonomy" id="6956"/>
    <lineage>
        <taxon>Eukaryota</taxon>
        <taxon>Metazoa</taxon>
        <taxon>Ecdysozoa</taxon>
        <taxon>Arthropoda</taxon>
        <taxon>Chelicerata</taxon>
        <taxon>Arachnida</taxon>
        <taxon>Acari</taxon>
        <taxon>Acariformes</taxon>
        <taxon>Sarcoptiformes</taxon>
        <taxon>Astigmata</taxon>
        <taxon>Psoroptidia</taxon>
        <taxon>Analgoidea</taxon>
        <taxon>Pyroglyphidae</taxon>
        <taxon>Dermatophagoidinae</taxon>
        <taxon>Dermatophagoides</taxon>
    </lineage>
</organism>
<evidence type="ECO:0000256" key="11">
    <source>
        <dbReference type="SAM" id="MobiDB-lite"/>
    </source>
</evidence>
<evidence type="ECO:0000256" key="1">
    <source>
        <dbReference type="ARBA" id="ARBA00004167"/>
    </source>
</evidence>
<dbReference type="InterPro" id="IPR011009">
    <property type="entry name" value="Kinase-like_dom_sf"/>
</dbReference>
<name>A0ABQ8J2S9_DERPT</name>
<evidence type="ECO:0000256" key="8">
    <source>
        <dbReference type="ARBA" id="ARBA00023170"/>
    </source>
</evidence>
<dbReference type="Gene3D" id="2.60.40.10">
    <property type="entry name" value="Immunoglobulins"/>
    <property type="match status" value="2"/>
</dbReference>
<dbReference type="SMART" id="SM00630">
    <property type="entry name" value="Sema"/>
    <property type="match status" value="1"/>
</dbReference>
<feature type="domain" description="Protein kinase" evidence="13">
    <location>
        <begin position="1179"/>
        <end position="1449"/>
    </location>
</feature>
<evidence type="ECO:0000256" key="9">
    <source>
        <dbReference type="ARBA" id="ARBA00023180"/>
    </source>
</evidence>
<dbReference type="PROSITE" id="PS50011">
    <property type="entry name" value="PROTEIN_KINASE_DOM"/>
    <property type="match status" value="1"/>
</dbReference>
<dbReference type="PROSITE" id="PS51004">
    <property type="entry name" value="SEMA"/>
    <property type="match status" value="1"/>
</dbReference>
<dbReference type="CDD" id="cd00603">
    <property type="entry name" value="IPT_PCSR"/>
    <property type="match status" value="1"/>
</dbReference>
<dbReference type="InterPro" id="IPR050122">
    <property type="entry name" value="RTK"/>
</dbReference>
<dbReference type="Pfam" id="PF01403">
    <property type="entry name" value="Sema"/>
    <property type="match status" value="1"/>
</dbReference>
<keyword evidence="15" id="KW-0418">Kinase</keyword>
<feature type="transmembrane region" description="Helical" evidence="12">
    <location>
        <begin position="1088"/>
        <end position="1112"/>
    </location>
</feature>
<keyword evidence="5" id="KW-0832">Ubl conjugation</keyword>
<dbReference type="EMBL" id="NJHN03000088">
    <property type="protein sequence ID" value="KAH9416670.1"/>
    <property type="molecule type" value="Genomic_DNA"/>
</dbReference>
<dbReference type="PRINTS" id="PR00109">
    <property type="entry name" value="TYRKINASE"/>
</dbReference>
<dbReference type="InterPro" id="IPR002909">
    <property type="entry name" value="IPT_dom"/>
</dbReference>
<dbReference type="Gene3D" id="2.130.10.10">
    <property type="entry name" value="YVTN repeat-like/Quinoprotein amine dehydrogenase"/>
    <property type="match status" value="1"/>
</dbReference>
<evidence type="ECO:0000256" key="12">
    <source>
        <dbReference type="SAM" id="Phobius"/>
    </source>
</evidence>
<dbReference type="PROSITE" id="PS00109">
    <property type="entry name" value="PROTEIN_KINASE_TYR"/>
    <property type="match status" value="1"/>
</dbReference>
<dbReference type="InterPro" id="IPR014756">
    <property type="entry name" value="Ig_E-set"/>
</dbReference>
<evidence type="ECO:0000256" key="6">
    <source>
        <dbReference type="ARBA" id="ARBA00022989"/>
    </source>
</evidence>
<protein>
    <submittedName>
        <fullName evidence="15">Macrophage stimulating 1 receptor (C-met-tyrosine kinase)</fullName>
    </submittedName>
</protein>
<evidence type="ECO:0000256" key="5">
    <source>
        <dbReference type="ARBA" id="ARBA00022843"/>
    </source>
</evidence>
<dbReference type="InterPro" id="IPR001245">
    <property type="entry name" value="Ser-Thr/Tyr_kinase_cat_dom"/>
</dbReference>
<dbReference type="CDD" id="cd00192">
    <property type="entry name" value="PTKc"/>
    <property type="match status" value="1"/>
</dbReference>
<dbReference type="InterPro" id="IPR013783">
    <property type="entry name" value="Ig-like_fold"/>
</dbReference>
<feature type="compositionally biased region" description="Acidic residues" evidence="11">
    <location>
        <begin position="1643"/>
        <end position="1652"/>
    </location>
</feature>
<dbReference type="PANTHER" id="PTHR24416:SF564">
    <property type="entry name" value="MACROPHAGE-STIMULATING PROTEIN RECEPTOR"/>
    <property type="match status" value="1"/>
</dbReference>
<dbReference type="SMART" id="SM00219">
    <property type="entry name" value="TyrKc"/>
    <property type="match status" value="1"/>
</dbReference>
<evidence type="ECO:0000259" key="14">
    <source>
        <dbReference type="PROSITE" id="PS51004"/>
    </source>
</evidence>
<feature type="region of interest" description="Disordered" evidence="11">
    <location>
        <begin position="1506"/>
        <end position="1534"/>
    </location>
</feature>
<comment type="caution">
    <text evidence="15">The sequence shown here is derived from an EMBL/GenBank/DDBJ whole genome shotgun (WGS) entry which is preliminary data.</text>
</comment>
<evidence type="ECO:0000256" key="3">
    <source>
        <dbReference type="ARBA" id="ARBA00022729"/>
    </source>
</evidence>
<dbReference type="InterPro" id="IPR000719">
    <property type="entry name" value="Prot_kinase_dom"/>
</dbReference>
<feature type="compositionally biased region" description="Basic and acidic residues" evidence="11">
    <location>
        <begin position="1657"/>
        <end position="1671"/>
    </location>
</feature>
<keyword evidence="4" id="KW-0677">Repeat</keyword>
<dbReference type="SMART" id="SM00429">
    <property type="entry name" value="IPT"/>
    <property type="match status" value="2"/>
</dbReference>
<dbReference type="SUPFAM" id="SSF81296">
    <property type="entry name" value="E set domains"/>
    <property type="match status" value="2"/>
</dbReference>
<feature type="region of interest" description="Disordered" evidence="11">
    <location>
        <begin position="1643"/>
        <end position="1698"/>
    </location>
</feature>
<keyword evidence="8 15" id="KW-0675">Receptor</keyword>
<evidence type="ECO:0000256" key="7">
    <source>
        <dbReference type="ARBA" id="ARBA00023136"/>
    </source>
</evidence>
<reference evidence="15 16" key="2">
    <citation type="journal article" date="2022" name="Mol. Biol. Evol.">
        <title>Comparative Genomics Reveals Insights into the Divergent Evolution of Astigmatic Mites and Household Pest Adaptations.</title>
        <authorList>
            <person name="Xiong Q."/>
            <person name="Wan A.T."/>
            <person name="Liu X."/>
            <person name="Fung C.S."/>
            <person name="Xiao X."/>
            <person name="Malainual N."/>
            <person name="Hou J."/>
            <person name="Wang L."/>
            <person name="Wang M."/>
            <person name="Yang K.Y."/>
            <person name="Cui Y."/>
            <person name="Leung E.L."/>
            <person name="Nong W."/>
            <person name="Shin S.K."/>
            <person name="Au S.W."/>
            <person name="Jeong K.Y."/>
            <person name="Chew F.T."/>
            <person name="Hui J.H."/>
            <person name="Leung T.F."/>
            <person name="Tungtrongchitr A."/>
            <person name="Zhong N."/>
            <person name="Liu Z."/>
            <person name="Tsui S.K."/>
        </authorList>
    </citation>
    <scope>NUCLEOTIDE SEQUENCE [LARGE SCALE GENOMIC DNA]</scope>
    <source>
        <strain evidence="15">Derp</strain>
    </source>
</reference>
<dbReference type="Proteomes" id="UP000887458">
    <property type="component" value="Unassembled WGS sequence"/>
</dbReference>
<reference evidence="15 16" key="1">
    <citation type="journal article" date="2018" name="J. Allergy Clin. Immunol.">
        <title>High-quality assembly of Dermatophagoides pteronyssinus genome and transcriptome reveals a wide range of novel allergens.</title>
        <authorList>
            <person name="Liu X.Y."/>
            <person name="Yang K.Y."/>
            <person name="Wang M.Q."/>
            <person name="Kwok J.S."/>
            <person name="Zeng X."/>
            <person name="Yang Z."/>
            <person name="Xiao X.J."/>
            <person name="Lau C.P."/>
            <person name="Li Y."/>
            <person name="Huang Z.M."/>
            <person name="Ba J.G."/>
            <person name="Yim A.K."/>
            <person name="Ouyang C.Y."/>
            <person name="Ngai S.M."/>
            <person name="Chan T.F."/>
            <person name="Leung E.L."/>
            <person name="Liu L."/>
            <person name="Liu Z.G."/>
            <person name="Tsui S.K."/>
        </authorList>
    </citation>
    <scope>NUCLEOTIDE SEQUENCE [LARGE SCALE GENOMIC DNA]</scope>
    <source>
        <strain evidence="15">Derp</strain>
    </source>
</reference>
<proteinExistence type="predicted"/>
<dbReference type="InterPro" id="IPR008266">
    <property type="entry name" value="Tyr_kinase_AS"/>
</dbReference>
<dbReference type="InterPro" id="IPR015943">
    <property type="entry name" value="WD40/YVTN_repeat-like_dom_sf"/>
</dbReference>
<keyword evidence="7 12" id="KW-0472">Membrane</keyword>
<dbReference type="InterPro" id="IPR020635">
    <property type="entry name" value="Tyr_kinase_cat_dom"/>
</dbReference>
<evidence type="ECO:0000313" key="16">
    <source>
        <dbReference type="Proteomes" id="UP000887458"/>
    </source>
</evidence>
<keyword evidence="9" id="KW-0325">Glycoprotein</keyword>
<keyword evidence="3" id="KW-0732">Signal</keyword>
<accession>A0ABQ8J2S9</accession>
<evidence type="ECO:0000313" key="15">
    <source>
        <dbReference type="EMBL" id="KAH9416670.1"/>
    </source>
</evidence>
<dbReference type="PANTHER" id="PTHR24416">
    <property type="entry name" value="TYROSINE-PROTEIN KINASE RECEPTOR"/>
    <property type="match status" value="1"/>
</dbReference>
<evidence type="ECO:0000256" key="2">
    <source>
        <dbReference type="ARBA" id="ARBA00022692"/>
    </source>
</evidence>
<sequence length="1698" mass="197550">MIDSNDCLSLGRSTFLNLLKFQETSSTTSSDKQQQQLSTLNEILSIDSNWNDNKLIRNEHLRLVNFTLNKQNKFFTVYRTDSNEFFIGSNNTVYRIDLIKNTTNDNDWKFILYEKNFTNGPYELNRRCSNTTTTTTDNNIVQIFQHHSSMFVCGTNRCGLCNKISTNFSQEKIFATSLKNFYGDCHVDNKLLTEMSKNIDNQTDYDEYLKPINFLSHSNGHQSSLMFFGSNDILYTAFSNDNNRDKNLQLPFISARKIGEHGFRYAIHKINDCSRIKLKSNDNYQFKFITGFSYNNFAYFLFMEHHHQSYDNNNNTELRLGRLCENRSNSLLTYMEIKLKCNQFYQANSAYLSKTLNGNDYDGFHLNSTLQDGQLLIGFNDDDDLNQSNVCQFSMEQISQHFQKGFNRCIVTGNEKLIPKLTTTIRQCKKTSSSMNENECPYSIDNRFIEYGEPLIVQPIINIKNDRITSLGSIFINNHQYIFVGTVNGYLYKFYKKSQYSSINSIYRLKLQEPLLSLQNIPFDVETATFYLLSSNHLIRYPIISCSVYSTCSSCIQLREHHSELKHKSCFWHNNQCVIKKSISLENLQPKCPPVVQQFEPKQGPIQGGSELMFYGYNFGESKSSTSNSDLKINIGHIPCIIIERKDTFVRCQIEKSLNNYEHNAIIYFNATDKLNVAERGFMIDGSIELDETFQYLSPLICGIHPTYGPFAGGTEILLFGKYLNIGTNASLYLGEQNCQILTKGHRYVICKTMKLNSTNQIHSKNKTIRFEIDYYSANLNHQNSYQLITSDMIFNNKFEFNFKSCDDLQQFSANNHHRRRRRRQHNQQSMEKFIEKPFSLEKKFIFRIEKLLRKNQPIEFLGQFEYRRNPSMKTKQNIFVGFYSSNSTINFFGDHLRSILYPELELISQSVNNNLSLLTECDYIHPTLTTSSYLTCYIPPSEMTKNINNDNNNHYYLNRLLNVNYKLHLDGIIGHEGRIIFYPDPKFSPIERINVSESNRLLSLYGENFYDNIPIDIKIDNNYNCTEKFRSLNRIDCIVDINDLELKELIGITQNVTIQIGTNKTRLGEMIFEHSEPTKYRQKSELAYIWLGFIFLLTLILIGLGALWLYIRRHIPSNEKTNNNNQYNLIDRQFTMTELASSETEHLLDETFEAIENGLEIRKQMKNQNLILKDSNRLKLIELCGQGNYGYVFRGQLDNDENNLVAVKTIKDQSQNSFLLEEMIIMKNFSHENVMSLKFITIVCPLPPANPQPSLALVTPFMHYGDLRSYVRDKNNSPRLCDLINYSRQIASGMDYLSQQNFVHRDLAARNCLLDKNGVVKISDFGLSRFYQDNKLYYRVQNQTTELPIRWMAIESLTEHCFTTKSDVWSYGVLVWELYTRCRIPYEEVHSDSLIRFLNMGYRLPKPHMIPDILFIVNCWCWLPDPDERPTFKDHLTSNGLTKLYETLRNEYQSRPQLIDDDLYRMCFDNRNLQYDHGARNSLQSNKKRQHQLSQQQQISIINNNDQQQQQQQQSSDGYNQPAQRQQQQPSQQIHDPLYQKIFGANANNESNDDENSRIQSIIISNDSDQSPPPYLEATSLPPNSPTAVIIPNNNFEPESISMMINQSNNIDYDVPQSKQQQETIFAAEQINKLPITVIQNDEDQDDDDDQQQLNDESKSIMKKESDHKQTMIIRNGYSSGVGNNHNNDTLSSTNRL</sequence>
<comment type="subcellular location">
    <subcellularLocation>
        <location evidence="1">Membrane</location>
        <topology evidence="1">Single-pass membrane protein</topology>
    </subcellularLocation>
</comment>
<comment type="caution">
    <text evidence="10">Lacks conserved residue(s) required for the propagation of feature annotation.</text>
</comment>
<dbReference type="Pfam" id="PF01833">
    <property type="entry name" value="TIG"/>
    <property type="match status" value="2"/>
</dbReference>
<dbReference type="GO" id="GO:0016301">
    <property type="term" value="F:kinase activity"/>
    <property type="evidence" value="ECO:0007669"/>
    <property type="project" value="UniProtKB-KW"/>
</dbReference>
<dbReference type="Pfam" id="PF07714">
    <property type="entry name" value="PK_Tyr_Ser-Thr"/>
    <property type="match status" value="1"/>
</dbReference>
<keyword evidence="16" id="KW-1185">Reference proteome</keyword>
<evidence type="ECO:0000256" key="4">
    <source>
        <dbReference type="ARBA" id="ARBA00022737"/>
    </source>
</evidence>
<feature type="region of interest" description="Disordered" evidence="11">
    <location>
        <begin position="1566"/>
        <end position="1594"/>
    </location>
</feature>